<organism evidence="2 3">
    <name type="scientific">Streptomyces caledonius</name>
    <dbReference type="NCBI Taxonomy" id="3134107"/>
    <lineage>
        <taxon>Bacteria</taxon>
        <taxon>Bacillati</taxon>
        <taxon>Actinomycetota</taxon>
        <taxon>Actinomycetes</taxon>
        <taxon>Kitasatosporales</taxon>
        <taxon>Streptomycetaceae</taxon>
        <taxon>Streptomyces</taxon>
    </lineage>
</organism>
<name>A0ABU8U1R1_9ACTN</name>
<feature type="region of interest" description="Disordered" evidence="1">
    <location>
        <begin position="184"/>
        <end position="267"/>
    </location>
</feature>
<accession>A0ABU8U1R1</accession>
<dbReference type="EMBL" id="JBBKAM010000002">
    <property type="protein sequence ID" value="MEJ8641819.1"/>
    <property type="molecule type" value="Genomic_DNA"/>
</dbReference>
<evidence type="ECO:0008006" key="4">
    <source>
        <dbReference type="Google" id="ProtNLM"/>
    </source>
</evidence>
<protein>
    <recommendedName>
        <fullName evidence="4">Integral membrane protein</fullName>
    </recommendedName>
</protein>
<dbReference type="Proteomes" id="UP001382904">
    <property type="component" value="Unassembled WGS sequence"/>
</dbReference>
<reference evidence="2 3" key="1">
    <citation type="submission" date="2024-03" db="EMBL/GenBank/DDBJ databases">
        <title>Novel Streptomyces species of biotechnological and ecological value are a feature of Machair soil.</title>
        <authorList>
            <person name="Prole J.R."/>
            <person name="Goodfellow M."/>
            <person name="Allenby N."/>
            <person name="Ward A.C."/>
        </authorList>
    </citation>
    <scope>NUCLEOTIDE SEQUENCE [LARGE SCALE GENOMIC DNA]</scope>
    <source>
        <strain evidence="2 3">MS1.HAVA.3</strain>
    </source>
</reference>
<evidence type="ECO:0000313" key="3">
    <source>
        <dbReference type="Proteomes" id="UP001382904"/>
    </source>
</evidence>
<feature type="compositionally biased region" description="Polar residues" evidence="1">
    <location>
        <begin position="232"/>
        <end position="242"/>
    </location>
</feature>
<sequence length="267" mass="28248">MFGLVLLVLAELFVLPEQPGPSYRRLAAEAADTAARCAAELRRAPYTLSAASIEAARTVGEALRPSRIDEADRPAGPGLRDRALAHAGLSARTLLNRMARLPAPPPGGLPPEQGPEVLIAVGRAAAETAALLDGEADETDAAGALRRVRAQATAAAVLEESSTRPGAADGRRCWRWRTPPWPSRRRPSWRYGAGARGFRPRPTRAASGMPATSRPACGGTGWRPTPVPGRCTSRTPSGSASRLRQPGRSRAWSRCPTASGRCWPSSA</sequence>
<proteinExistence type="predicted"/>
<evidence type="ECO:0000313" key="2">
    <source>
        <dbReference type="EMBL" id="MEJ8641819.1"/>
    </source>
</evidence>
<keyword evidence="3" id="KW-1185">Reference proteome</keyword>
<gene>
    <name evidence="2" type="ORF">WKI68_10785</name>
</gene>
<evidence type="ECO:0000256" key="1">
    <source>
        <dbReference type="SAM" id="MobiDB-lite"/>
    </source>
</evidence>
<comment type="caution">
    <text evidence="2">The sequence shown here is derived from an EMBL/GenBank/DDBJ whole genome shotgun (WGS) entry which is preliminary data.</text>
</comment>